<dbReference type="InterPro" id="IPR006202">
    <property type="entry name" value="Neur_chan_lig-bd"/>
</dbReference>
<evidence type="ECO:0000313" key="2">
    <source>
        <dbReference type="Proteomes" id="UP000095282"/>
    </source>
</evidence>
<dbReference type="InterPro" id="IPR036734">
    <property type="entry name" value="Neur_chan_lig-bd_sf"/>
</dbReference>
<dbReference type="GO" id="GO:0004888">
    <property type="term" value="F:transmembrane signaling receptor activity"/>
    <property type="evidence" value="ECO:0007669"/>
    <property type="project" value="InterPro"/>
</dbReference>
<dbReference type="PANTHER" id="PTHR18945">
    <property type="entry name" value="NEUROTRANSMITTER GATED ION CHANNEL"/>
    <property type="match status" value="1"/>
</dbReference>
<dbReference type="Gene3D" id="2.70.170.10">
    <property type="entry name" value="Neurotransmitter-gated ion-channel ligand-binding domain"/>
    <property type="match status" value="1"/>
</dbReference>
<dbReference type="GO" id="GO:0005230">
    <property type="term" value="F:extracellular ligand-gated monoatomic ion channel activity"/>
    <property type="evidence" value="ECO:0007669"/>
    <property type="project" value="InterPro"/>
</dbReference>
<dbReference type="STRING" id="1561998.A0A1I7TF31"/>
<feature type="domain" description="Neurotransmitter-gated ion-channel ligand-binding" evidence="1">
    <location>
        <begin position="23"/>
        <end position="207"/>
    </location>
</feature>
<evidence type="ECO:0000259" key="1">
    <source>
        <dbReference type="Pfam" id="PF02931"/>
    </source>
</evidence>
<keyword evidence="2" id="KW-1185">Reference proteome</keyword>
<dbReference type="Proteomes" id="UP000095282">
    <property type="component" value="Unplaced"/>
</dbReference>
<dbReference type="Pfam" id="PF02931">
    <property type="entry name" value="Neur_chan_LBD"/>
    <property type="match status" value="1"/>
</dbReference>
<dbReference type="InterPro" id="IPR006201">
    <property type="entry name" value="Neur_channel"/>
</dbReference>
<accession>A0A1I7TF31</accession>
<dbReference type="AlphaFoldDB" id="A0A1I7TF31"/>
<dbReference type="SUPFAM" id="SSF63712">
    <property type="entry name" value="Nicotinic receptor ligand binding domain-like"/>
    <property type="match status" value="1"/>
</dbReference>
<name>A0A1I7TF31_9PELO</name>
<protein>
    <submittedName>
        <fullName evidence="3">Neur_chan_LBD domain-containing protein</fullName>
    </submittedName>
</protein>
<dbReference type="GO" id="GO:0016020">
    <property type="term" value="C:membrane"/>
    <property type="evidence" value="ECO:0007669"/>
    <property type="project" value="InterPro"/>
</dbReference>
<sequence>MLSLNIQLTPSVAEMEERYEAEYRLREDLFNRYDGSVPNKHGQGLELIPIMTIDHIRTLKDDKGTMTMSVTFVFTWMDERMMWNATQYTGIRRLSFNRFEYGLLWVPVINLADIPSHGKPQDVFGNHDLDITINDNGIVRATIKALVTVPCYFTFGDWPNDYQNCSLTLMTPYFADEFRFAKWGAAESARFLQERATDVEDFELIGVESTSYFLYLGMDVVYDFKELV</sequence>
<dbReference type="WBParaSite" id="Csp11.Scaffold597.g5317.t1">
    <property type="protein sequence ID" value="Csp11.Scaffold597.g5317.t1"/>
    <property type="gene ID" value="Csp11.Scaffold597.g5317"/>
</dbReference>
<reference evidence="3" key="1">
    <citation type="submission" date="2016-11" db="UniProtKB">
        <authorList>
            <consortium name="WormBaseParasite"/>
        </authorList>
    </citation>
    <scope>IDENTIFICATION</scope>
</reference>
<organism evidence="2 3">
    <name type="scientific">Caenorhabditis tropicalis</name>
    <dbReference type="NCBI Taxonomy" id="1561998"/>
    <lineage>
        <taxon>Eukaryota</taxon>
        <taxon>Metazoa</taxon>
        <taxon>Ecdysozoa</taxon>
        <taxon>Nematoda</taxon>
        <taxon>Chromadorea</taxon>
        <taxon>Rhabditida</taxon>
        <taxon>Rhabditina</taxon>
        <taxon>Rhabditomorpha</taxon>
        <taxon>Rhabditoidea</taxon>
        <taxon>Rhabditidae</taxon>
        <taxon>Peloderinae</taxon>
        <taxon>Caenorhabditis</taxon>
    </lineage>
</organism>
<evidence type="ECO:0000313" key="3">
    <source>
        <dbReference type="WBParaSite" id="Csp11.Scaffold597.g5317.t1"/>
    </source>
</evidence>
<proteinExistence type="predicted"/>
<dbReference type="eggNOG" id="KOG3645">
    <property type="taxonomic scope" value="Eukaryota"/>
</dbReference>